<organism evidence="3 4">
    <name type="scientific">Ramlibacter cellulosilyticus</name>
    <dbReference type="NCBI Taxonomy" id="2764187"/>
    <lineage>
        <taxon>Bacteria</taxon>
        <taxon>Pseudomonadati</taxon>
        <taxon>Pseudomonadota</taxon>
        <taxon>Betaproteobacteria</taxon>
        <taxon>Burkholderiales</taxon>
        <taxon>Comamonadaceae</taxon>
        <taxon>Ramlibacter</taxon>
    </lineage>
</organism>
<dbReference type="RefSeq" id="WP_187074512.1">
    <property type="nucleotide sequence ID" value="NZ_JACORT010000001.1"/>
</dbReference>
<feature type="signal peptide" evidence="2">
    <location>
        <begin position="1"/>
        <end position="27"/>
    </location>
</feature>
<evidence type="ECO:0000313" key="4">
    <source>
        <dbReference type="Proteomes" id="UP000608513"/>
    </source>
</evidence>
<dbReference type="SUPFAM" id="SSF53850">
    <property type="entry name" value="Periplasmic binding protein-like II"/>
    <property type="match status" value="1"/>
</dbReference>
<dbReference type="PIRSF" id="PIRSF017082">
    <property type="entry name" value="YflP"/>
    <property type="match status" value="1"/>
</dbReference>
<keyword evidence="2" id="KW-0732">Signal</keyword>
<dbReference type="Pfam" id="PF03401">
    <property type="entry name" value="TctC"/>
    <property type="match status" value="1"/>
</dbReference>
<dbReference type="Gene3D" id="3.40.190.150">
    <property type="entry name" value="Bordetella uptake gene, domain 1"/>
    <property type="match status" value="1"/>
</dbReference>
<keyword evidence="4" id="KW-1185">Reference proteome</keyword>
<dbReference type="AlphaFoldDB" id="A0A923SDB5"/>
<dbReference type="InterPro" id="IPR005064">
    <property type="entry name" value="BUG"/>
</dbReference>
<dbReference type="Gene3D" id="3.40.190.10">
    <property type="entry name" value="Periplasmic binding protein-like II"/>
    <property type="match status" value="1"/>
</dbReference>
<feature type="chain" id="PRO_5037781439" evidence="2">
    <location>
        <begin position="28"/>
        <end position="326"/>
    </location>
</feature>
<evidence type="ECO:0000256" key="2">
    <source>
        <dbReference type="SAM" id="SignalP"/>
    </source>
</evidence>
<comment type="similarity">
    <text evidence="1">Belongs to the UPF0065 (bug) family.</text>
</comment>
<comment type="caution">
    <text evidence="3">The sequence shown here is derived from an EMBL/GenBank/DDBJ whole genome shotgun (WGS) entry which is preliminary data.</text>
</comment>
<sequence>MRPPLSSSSRRGCIAALLALAALPVAAQAPAWPTRAVKFVNNFPAGGPSDLMARSVADVLQNQFKQPFVVENKAGASGNIGADAVAKAAPDGYTVLFGIDSTFTVNPHIYKGMPFKPADLRPVVIMASSGLLVGVHPSTGFKSLADLVNAAKARPVTFSSAGSGSPGHLAAEVMTEATGAKITHVPYKGNTPAVTAILSGEVNGGALATPGMLPHVKAGKITPLAVTSRKRSSLAPEIPTVAEAGLPQLEQEVLYLAMVPAATPEPVVQALQKGMIDALARADVRTRLENLDLHYEGLTGAAAGKRLGELSERYGKVIRATGMKVE</sequence>
<dbReference type="Proteomes" id="UP000608513">
    <property type="component" value="Unassembled WGS sequence"/>
</dbReference>
<gene>
    <name evidence="3" type="ORF">H8N03_02355</name>
</gene>
<dbReference type="CDD" id="cd07012">
    <property type="entry name" value="PBP2_Bug_TTT"/>
    <property type="match status" value="1"/>
</dbReference>
<evidence type="ECO:0000256" key="1">
    <source>
        <dbReference type="ARBA" id="ARBA00006987"/>
    </source>
</evidence>
<proteinExistence type="inferred from homology"/>
<reference evidence="3" key="1">
    <citation type="submission" date="2020-08" db="EMBL/GenBank/DDBJ databases">
        <title>Ramlibacter sp. USB13 16S ribosomal RNA gene genome sequencing and assembly.</title>
        <authorList>
            <person name="Kang M."/>
        </authorList>
    </citation>
    <scope>NUCLEOTIDE SEQUENCE</scope>
    <source>
        <strain evidence="3">USB13</strain>
    </source>
</reference>
<protein>
    <submittedName>
        <fullName evidence="3">Tripartite tricarboxylate transporter substrate binding protein</fullName>
    </submittedName>
</protein>
<accession>A0A923SDB5</accession>
<evidence type="ECO:0000313" key="3">
    <source>
        <dbReference type="EMBL" id="MBC5781767.1"/>
    </source>
</evidence>
<dbReference type="PANTHER" id="PTHR42928">
    <property type="entry name" value="TRICARBOXYLATE-BINDING PROTEIN"/>
    <property type="match status" value="1"/>
</dbReference>
<dbReference type="InterPro" id="IPR042100">
    <property type="entry name" value="Bug_dom1"/>
</dbReference>
<dbReference type="EMBL" id="JACORT010000001">
    <property type="protein sequence ID" value="MBC5781767.1"/>
    <property type="molecule type" value="Genomic_DNA"/>
</dbReference>
<name>A0A923SDB5_9BURK</name>
<dbReference type="PANTHER" id="PTHR42928:SF5">
    <property type="entry name" value="BLR1237 PROTEIN"/>
    <property type="match status" value="1"/>
</dbReference>